<feature type="region of interest" description="Disordered" evidence="1">
    <location>
        <begin position="238"/>
        <end position="266"/>
    </location>
</feature>
<sequence length="266" mass="27544">MRRTIIALGALATMALGVLPQAVLAQQNEAQTLVDRATLTAGEMLSSGDPNVLRDANQMLREARAVIICPRIFRAGFLFGGQGGDCVLTARDGAGSWSSPAFYTVGSASFGLQIGIQDMQVMMMILTDKGLSAVMDSQIKLGADASVALATIGGGIAGATTTAVGADIVSYARTRGLYAGISLEGSLLSSRTDFNSSYYGRPVAARQVVVDMQAHSPAADPLRAMLMRFSAPGGAPAPMAAMPSQQPGAMQMQAAPSGNVTRETLR</sequence>
<name>A0A1M6AF46_9PROT</name>
<protein>
    <submittedName>
        <fullName evidence="4">Lipid-binding SYLF domain-containing protein</fullName>
    </submittedName>
</protein>
<dbReference type="OrthoDB" id="9782434at2"/>
<dbReference type="Proteomes" id="UP000184387">
    <property type="component" value="Unassembled WGS sequence"/>
</dbReference>
<accession>A0A1M6AF46</accession>
<evidence type="ECO:0000313" key="4">
    <source>
        <dbReference type="EMBL" id="SHI35032.1"/>
    </source>
</evidence>
<organism evidence="4 5">
    <name type="scientific">Muricoccus roseus</name>
    <dbReference type="NCBI Taxonomy" id="198092"/>
    <lineage>
        <taxon>Bacteria</taxon>
        <taxon>Pseudomonadati</taxon>
        <taxon>Pseudomonadota</taxon>
        <taxon>Alphaproteobacteria</taxon>
        <taxon>Acetobacterales</taxon>
        <taxon>Roseomonadaceae</taxon>
        <taxon>Muricoccus</taxon>
    </lineage>
</organism>
<keyword evidence="5" id="KW-1185">Reference proteome</keyword>
<dbReference type="CDD" id="cd11524">
    <property type="entry name" value="SYLF"/>
    <property type="match status" value="1"/>
</dbReference>
<dbReference type="GO" id="GO:0035091">
    <property type="term" value="F:phosphatidylinositol binding"/>
    <property type="evidence" value="ECO:0007669"/>
    <property type="project" value="TreeGrafter"/>
</dbReference>
<feature type="compositionally biased region" description="Low complexity" evidence="1">
    <location>
        <begin position="238"/>
        <end position="257"/>
    </location>
</feature>
<gene>
    <name evidence="4" type="ORF">SAMN02745194_00102</name>
</gene>
<evidence type="ECO:0000259" key="3">
    <source>
        <dbReference type="Pfam" id="PF04366"/>
    </source>
</evidence>
<dbReference type="InterPro" id="IPR051702">
    <property type="entry name" value="SH3_domain_YSC84-like"/>
</dbReference>
<proteinExistence type="predicted"/>
<evidence type="ECO:0000256" key="2">
    <source>
        <dbReference type="SAM" id="SignalP"/>
    </source>
</evidence>
<dbReference type="PANTHER" id="PTHR15629">
    <property type="entry name" value="SH3YL1 PROTEIN"/>
    <property type="match status" value="1"/>
</dbReference>
<evidence type="ECO:0000313" key="5">
    <source>
        <dbReference type="Proteomes" id="UP000184387"/>
    </source>
</evidence>
<keyword evidence="2" id="KW-0732">Signal</keyword>
<evidence type="ECO:0000256" key="1">
    <source>
        <dbReference type="SAM" id="MobiDB-lite"/>
    </source>
</evidence>
<feature type="domain" description="Ysc84 actin-binding" evidence="3">
    <location>
        <begin position="107"/>
        <end position="227"/>
    </location>
</feature>
<feature type="signal peptide" evidence="2">
    <location>
        <begin position="1"/>
        <end position="25"/>
    </location>
</feature>
<feature type="chain" id="PRO_5013019804" evidence="2">
    <location>
        <begin position="26"/>
        <end position="266"/>
    </location>
</feature>
<dbReference type="RefSeq" id="WP_073130144.1">
    <property type="nucleotide sequence ID" value="NZ_FQZF01000002.1"/>
</dbReference>
<dbReference type="AlphaFoldDB" id="A0A1M6AF46"/>
<reference evidence="4 5" key="1">
    <citation type="submission" date="2016-11" db="EMBL/GenBank/DDBJ databases">
        <authorList>
            <person name="Jaros S."/>
            <person name="Januszkiewicz K."/>
            <person name="Wedrychowicz H."/>
        </authorList>
    </citation>
    <scope>NUCLEOTIDE SEQUENCE [LARGE SCALE GENOMIC DNA]</scope>
    <source>
        <strain evidence="4 5">DSM 14916</strain>
    </source>
</reference>
<dbReference type="InterPro" id="IPR007461">
    <property type="entry name" value="Ysc84_actin-binding"/>
</dbReference>
<dbReference type="Pfam" id="PF04366">
    <property type="entry name" value="Ysc84"/>
    <property type="match status" value="1"/>
</dbReference>
<dbReference type="EMBL" id="FQZF01000002">
    <property type="protein sequence ID" value="SHI35032.1"/>
    <property type="molecule type" value="Genomic_DNA"/>
</dbReference>
<dbReference type="PANTHER" id="PTHR15629:SF2">
    <property type="entry name" value="SH3 DOMAIN-CONTAINING YSC84-LIKE PROTEIN 1"/>
    <property type="match status" value="1"/>
</dbReference>
<dbReference type="STRING" id="198092.SAMN02745194_00102"/>